<sequence>MSFLGLLVSFPLLISSTMSTAASVPASTLTLALSEHRPCSPSSSPLLPTATPSLVLGRHEPDLGFRPFIGWQRRHRWPLPSPPPHTAWPRGMAPRSGRRGWHGFRAVARRGRRPPLAMAASLRLRSDT</sequence>
<keyword evidence="3" id="KW-1185">Reference proteome</keyword>
<evidence type="ECO:0000313" key="2">
    <source>
        <dbReference type="EMBL" id="OQU91996.1"/>
    </source>
</evidence>
<name>A0A1Z5S837_SORBI</name>
<dbReference type="AlphaFoldDB" id="A0A1Z5S837"/>
<reference evidence="3" key="2">
    <citation type="journal article" date="2018" name="Plant J.">
        <title>The Sorghum bicolor reference genome: improved assembly, gene annotations, a transcriptome atlas, and signatures of genome organization.</title>
        <authorList>
            <person name="McCormick R.F."/>
            <person name="Truong S.K."/>
            <person name="Sreedasyam A."/>
            <person name="Jenkins J."/>
            <person name="Shu S."/>
            <person name="Sims D."/>
            <person name="Kennedy M."/>
            <person name="Amirebrahimi M."/>
            <person name="Weers B.D."/>
            <person name="McKinley B."/>
            <person name="Mattison A."/>
            <person name="Morishige D.T."/>
            <person name="Grimwood J."/>
            <person name="Schmutz J."/>
            <person name="Mullet J.E."/>
        </authorList>
    </citation>
    <scope>NUCLEOTIDE SEQUENCE [LARGE SCALE GENOMIC DNA]</scope>
    <source>
        <strain evidence="3">cv. BTx623</strain>
    </source>
</reference>
<dbReference type="Gramene" id="OQU91996">
    <property type="protein sequence ID" value="OQU91996"/>
    <property type="gene ID" value="SORBI_3001G272000"/>
</dbReference>
<keyword evidence="1" id="KW-0732">Signal</keyword>
<evidence type="ECO:0000256" key="1">
    <source>
        <dbReference type="SAM" id="SignalP"/>
    </source>
</evidence>
<dbReference type="InParanoid" id="A0A1Z5S837"/>
<organism evidence="2 3">
    <name type="scientific">Sorghum bicolor</name>
    <name type="common">Sorghum</name>
    <name type="synonym">Sorghum vulgare</name>
    <dbReference type="NCBI Taxonomy" id="4558"/>
    <lineage>
        <taxon>Eukaryota</taxon>
        <taxon>Viridiplantae</taxon>
        <taxon>Streptophyta</taxon>
        <taxon>Embryophyta</taxon>
        <taxon>Tracheophyta</taxon>
        <taxon>Spermatophyta</taxon>
        <taxon>Magnoliopsida</taxon>
        <taxon>Liliopsida</taxon>
        <taxon>Poales</taxon>
        <taxon>Poaceae</taxon>
        <taxon>PACMAD clade</taxon>
        <taxon>Panicoideae</taxon>
        <taxon>Andropogonodae</taxon>
        <taxon>Andropogoneae</taxon>
        <taxon>Sorghinae</taxon>
        <taxon>Sorghum</taxon>
    </lineage>
</organism>
<evidence type="ECO:0008006" key="4">
    <source>
        <dbReference type="Google" id="ProtNLM"/>
    </source>
</evidence>
<feature type="chain" id="PRO_5013255709" description="Secreted protein" evidence="1">
    <location>
        <begin position="23"/>
        <end position="128"/>
    </location>
</feature>
<evidence type="ECO:0000313" key="3">
    <source>
        <dbReference type="Proteomes" id="UP000000768"/>
    </source>
</evidence>
<dbReference type="Proteomes" id="UP000000768">
    <property type="component" value="Chromosome 1"/>
</dbReference>
<reference evidence="2 3" key="1">
    <citation type="journal article" date="2009" name="Nature">
        <title>The Sorghum bicolor genome and the diversification of grasses.</title>
        <authorList>
            <person name="Paterson A.H."/>
            <person name="Bowers J.E."/>
            <person name="Bruggmann R."/>
            <person name="Dubchak I."/>
            <person name="Grimwood J."/>
            <person name="Gundlach H."/>
            <person name="Haberer G."/>
            <person name="Hellsten U."/>
            <person name="Mitros T."/>
            <person name="Poliakov A."/>
            <person name="Schmutz J."/>
            <person name="Spannagl M."/>
            <person name="Tang H."/>
            <person name="Wang X."/>
            <person name="Wicker T."/>
            <person name="Bharti A.K."/>
            <person name="Chapman J."/>
            <person name="Feltus F.A."/>
            <person name="Gowik U."/>
            <person name="Grigoriev I.V."/>
            <person name="Lyons E."/>
            <person name="Maher C.A."/>
            <person name="Martis M."/>
            <person name="Narechania A."/>
            <person name="Otillar R.P."/>
            <person name="Penning B.W."/>
            <person name="Salamov A.A."/>
            <person name="Wang Y."/>
            <person name="Zhang L."/>
            <person name="Carpita N.C."/>
            <person name="Freeling M."/>
            <person name="Gingle A.R."/>
            <person name="Hash C.T."/>
            <person name="Keller B."/>
            <person name="Klein P."/>
            <person name="Kresovich S."/>
            <person name="McCann M.C."/>
            <person name="Ming R."/>
            <person name="Peterson D.G."/>
            <person name="Mehboob-ur-Rahman"/>
            <person name="Ware D."/>
            <person name="Westhoff P."/>
            <person name="Mayer K.F."/>
            <person name="Messing J."/>
            <person name="Rokhsar D.S."/>
        </authorList>
    </citation>
    <scope>NUCLEOTIDE SEQUENCE [LARGE SCALE GENOMIC DNA]</scope>
    <source>
        <strain evidence="3">cv. BTx623</strain>
    </source>
</reference>
<gene>
    <name evidence="2" type="ORF">SORBI_3001G272000</name>
</gene>
<dbReference type="EMBL" id="CM000760">
    <property type="protein sequence ID" value="OQU91996.1"/>
    <property type="molecule type" value="Genomic_DNA"/>
</dbReference>
<accession>A0A1Z5S837</accession>
<feature type="signal peptide" evidence="1">
    <location>
        <begin position="1"/>
        <end position="22"/>
    </location>
</feature>
<proteinExistence type="predicted"/>
<protein>
    <recommendedName>
        <fullName evidence="4">Secreted protein</fullName>
    </recommendedName>
</protein>